<dbReference type="GO" id="GO:0003677">
    <property type="term" value="F:DNA binding"/>
    <property type="evidence" value="ECO:0007669"/>
    <property type="project" value="InterPro"/>
</dbReference>
<dbReference type="KEGG" id="soe:110800777"/>
<dbReference type="RefSeq" id="XP_021861794.1">
    <property type="nucleotide sequence ID" value="XM_022006102.2"/>
</dbReference>
<evidence type="ECO:0000313" key="4">
    <source>
        <dbReference type="RefSeq" id="XP_021861794.1"/>
    </source>
</evidence>
<feature type="domain" description="Hemimethylated DNA-binding" evidence="2">
    <location>
        <begin position="200"/>
        <end position="305"/>
    </location>
</feature>
<name>A0A9R0J5V1_SPIOL</name>
<feature type="compositionally biased region" description="Acidic residues" evidence="1">
    <location>
        <begin position="321"/>
        <end position="332"/>
    </location>
</feature>
<dbReference type="NCBIfam" id="TIGR02097">
    <property type="entry name" value="yccV"/>
    <property type="match status" value="1"/>
</dbReference>
<dbReference type="OrthoDB" id="28868at2759"/>
<dbReference type="InterPro" id="IPR011722">
    <property type="entry name" value="Hemimethylated_DNA-bd_dom"/>
</dbReference>
<dbReference type="SMART" id="SM00992">
    <property type="entry name" value="YccV-like"/>
    <property type="match status" value="1"/>
</dbReference>
<sequence>MSTSTLTNPGSTGLFGSNLFLRTVRSFQLLNGTERHCLWNYGVQNVFLKGQPYITRQRSKRVEAGWLFKGGGGDKQLDASTEHSEKANEDILIFFFQLDLATRVQYALNLDQYDIAQQLRSRLTEVEEEVIRQKNSKKGSTSKVDAQDQGIRLLRLRAELQNAIGTENYAAAAELRDKISKLEAESLAESAKALAYDKIRYAFRLGQKVRHKIFGYWGVICGMDPVCCESSAWMETANVANLSNGSNQPFYQVLVDVHEDPDLLVAYVPEENLLVPEKPNLGKFDHPYVSFLFYGGDTAGNFIPVKQLREKYNQPRFEAPSDPEDEEDREGA</sequence>
<gene>
    <name evidence="4" type="primary">LOC110800777</name>
</gene>
<accession>A0A9R0J5V1</accession>
<organism evidence="3 4">
    <name type="scientific">Spinacia oleracea</name>
    <name type="common">Spinach</name>
    <dbReference type="NCBI Taxonomy" id="3562"/>
    <lineage>
        <taxon>Eukaryota</taxon>
        <taxon>Viridiplantae</taxon>
        <taxon>Streptophyta</taxon>
        <taxon>Embryophyta</taxon>
        <taxon>Tracheophyta</taxon>
        <taxon>Spermatophyta</taxon>
        <taxon>Magnoliopsida</taxon>
        <taxon>eudicotyledons</taxon>
        <taxon>Gunneridae</taxon>
        <taxon>Pentapetalae</taxon>
        <taxon>Caryophyllales</taxon>
        <taxon>Chenopodiaceae</taxon>
        <taxon>Chenopodioideae</taxon>
        <taxon>Anserineae</taxon>
        <taxon>Spinacia</taxon>
    </lineage>
</organism>
<evidence type="ECO:0000256" key="1">
    <source>
        <dbReference type="SAM" id="MobiDB-lite"/>
    </source>
</evidence>
<dbReference type="Gene3D" id="2.30.30.390">
    <property type="entry name" value="Hemimethylated DNA-binding domain"/>
    <property type="match status" value="1"/>
</dbReference>
<dbReference type="InterPro" id="IPR053189">
    <property type="entry name" value="Clp_protease_adapter_ClpF"/>
</dbReference>
<evidence type="ECO:0000313" key="3">
    <source>
        <dbReference type="Proteomes" id="UP000813463"/>
    </source>
</evidence>
<dbReference type="Proteomes" id="UP000813463">
    <property type="component" value="Chromosome 3"/>
</dbReference>
<dbReference type="SMR" id="A0A9R0J5V1"/>
<evidence type="ECO:0000259" key="2">
    <source>
        <dbReference type="SMART" id="SM00992"/>
    </source>
</evidence>
<dbReference type="PANTHER" id="PTHR48439:SF1">
    <property type="entry name" value="HEMIMETHYLATED DNA-BINDING DOMAIN-CONTAINING PROTEIN"/>
    <property type="match status" value="1"/>
</dbReference>
<protein>
    <submittedName>
        <fullName evidence="4">Clp protease adapter protein ClpF, chloroplastic</fullName>
    </submittedName>
</protein>
<dbReference type="GeneID" id="110800777"/>
<dbReference type="PANTHER" id="PTHR48439">
    <property type="entry name" value="HEMIMETHYLATED DNA-BINDING DOMAIN-CONTAINING PROTEIN"/>
    <property type="match status" value="1"/>
</dbReference>
<dbReference type="GO" id="GO:0006508">
    <property type="term" value="P:proteolysis"/>
    <property type="evidence" value="ECO:0007669"/>
    <property type="project" value="UniProtKB-KW"/>
</dbReference>
<dbReference type="InterPro" id="IPR036623">
    <property type="entry name" value="Hemimethylated_DNA-bd_sf"/>
</dbReference>
<keyword evidence="4" id="KW-0645">Protease</keyword>
<reference evidence="3" key="1">
    <citation type="journal article" date="2021" name="Nat. Commun.">
        <title>Genomic analyses provide insights into spinach domestication and the genetic basis of agronomic traits.</title>
        <authorList>
            <person name="Cai X."/>
            <person name="Sun X."/>
            <person name="Xu C."/>
            <person name="Sun H."/>
            <person name="Wang X."/>
            <person name="Ge C."/>
            <person name="Zhang Z."/>
            <person name="Wang Q."/>
            <person name="Fei Z."/>
            <person name="Jiao C."/>
            <person name="Wang Q."/>
        </authorList>
    </citation>
    <scope>NUCLEOTIDE SEQUENCE [LARGE SCALE GENOMIC DNA]</scope>
    <source>
        <strain evidence="3">cv. Varoflay</strain>
    </source>
</reference>
<reference evidence="4" key="2">
    <citation type="submission" date="2025-08" db="UniProtKB">
        <authorList>
            <consortium name="RefSeq"/>
        </authorList>
    </citation>
    <scope>IDENTIFICATION</scope>
    <source>
        <tissue evidence="4">Leaf</tissue>
    </source>
</reference>
<proteinExistence type="predicted"/>
<dbReference type="AlphaFoldDB" id="A0A9R0J5V1"/>
<dbReference type="GO" id="GO:0008233">
    <property type="term" value="F:peptidase activity"/>
    <property type="evidence" value="ECO:0007669"/>
    <property type="project" value="UniProtKB-KW"/>
</dbReference>
<keyword evidence="4" id="KW-0378">Hydrolase</keyword>
<dbReference type="Pfam" id="PF08755">
    <property type="entry name" value="YccV-like"/>
    <property type="match status" value="1"/>
</dbReference>
<dbReference type="GO" id="GO:0009507">
    <property type="term" value="C:chloroplast"/>
    <property type="evidence" value="ECO:0000318"/>
    <property type="project" value="GO_Central"/>
</dbReference>
<keyword evidence="3" id="KW-1185">Reference proteome</keyword>
<feature type="region of interest" description="Disordered" evidence="1">
    <location>
        <begin position="313"/>
        <end position="332"/>
    </location>
</feature>
<dbReference type="SUPFAM" id="SSF141255">
    <property type="entry name" value="YccV-like"/>
    <property type="match status" value="1"/>
</dbReference>